<sequence>MTILGVEFKKEILETKKLIELVILVAIGLMIIVIVIIIIIMVAKCLRKKAEKKKKDDLKNVVVVPNQQTAEKKLQTGSKVDFASSTMIDDLHIEPVPLVVNDKNGGVIALFNNMENNFFAVRFLTKNPGILKVYPTKIIVPPQKKISVKIIMGLMPKTEKEMIILAEYFNIGENLLTLTPKDYWKPPFIAPQKNWKFKFLQVYYENDEIMDVINKNDKLEKSDESSQQQSQF</sequence>
<proteinExistence type="predicted"/>
<protein>
    <submittedName>
        <fullName evidence="2">Major sperm protein</fullName>
    </submittedName>
</protein>
<organism evidence="1 2">
    <name type="scientific">Panagrolaimus sp. JU765</name>
    <dbReference type="NCBI Taxonomy" id="591449"/>
    <lineage>
        <taxon>Eukaryota</taxon>
        <taxon>Metazoa</taxon>
        <taxon>Ecdysozoa</taxon>
        <taxon>Nematoda</taxon>
        <taxon>Chromadorea</taxon>
        <taxon>Rhabditida</taxon>
        <taxon>Tylenchina</taxon>
        <taxon>Panagrolaimomorpha</taxon>
        <taxon>Panagrolaimoidea</taxon>
        <taxon>Panagrolaimidae</taxon>
        <taxon>Panagrolaimus</taxon>
    </lineage>
</organism>
<name>A0AC34QGX4_9BILA</name>
<dbReference type="WBParaSite" id="JU765_v2.g16230.t1">
    <property type="protein sequence ID" value="JU765_v2.g16230.t1"/>
    <property type="gene ID" value="JU765_v2.g16230"/>
</dbReference>
<accession>A0AC34QGX4</accession>
<dbReference type="Proteomes" id="UP000887576">
    <property type="component" value="Unplaced"/>
</dbReference>
<reference evidence="2" key="1">
    <citation type="submission" date="2022-11" db="UniProtKB">
        <authorList>
            <consortium name="WormBaseParasite"/>
        </authorList>
    </citation>
    <scope>IDENTIFICATION</scope>
</reference>
<evidence type="ECO:0000313" key="2">
    <source>
        <dbReference type="WBParaSite" id="JU765_v2.g16230.t1"/>
    </source>
</evidence>
<evidence type="ECO:0000313" key="1">
    <source>
        <dbReference type="Proteomes" id="UP000887576"/>
    </source>
</evidence>